<dbReference type="Gene3D" id="1.10.30.50">
    <property type="match status" value="1"/>
</dbReference>
<gene>
    <name evidence="1" type="ORF">F5984_09205</name>
</gene>
<accession>A0A7J5U015</accession>
<dbReference type="RefSeq" id="WP_152123986.1">
    <property type="nucleotide sequence ID" value="NZ_WELI01000003.1"/>
</dbReference>
<name>A0A7J5U015_9BACT</name>
<organism evidence="1 2">
    <name type="scientific">Rudanella paleaurantiibacter</name>
    <dbReference type="NCBI Taxonomy" id="2614655"/>
    <lineage>
        <taxon>Bacteria</taxon>
        <taxon>Pseudomonadati</taxon>
        <taxon>Bacteroidota</taxon>
        <taxon>Cytophagia</taxon>
        <taxon>Cytophagales</taxon>
        <taxon>Cytophagaceae</taxon>
        <taxon>Rudanella</taxon>
    </lineage>
</organism>
<comment type="caution">
    <text evidence="1">The sequence shown here is derived from an EMBL/GenBank/DDBJ whole genome shotgun (WGS) entry which is preliminary data.</text>
</comment>
<proteinExistence type="predicted"/>
<reference evidence="1 2" key="1">
    <citation type="submission" date="2019-10" db="EMBL/GenBank/DDBJ databases">
        <title>Rudanella paleaurantiibacter sp. nov., isolated from sludge.</title>
        <authorList>
            <person name="Xu S.Q."/>
        </authorList>
    </citation>
    <scope>NUCLEOTIDE SEQUENCE [LARGE SCALE GENOMIC DNA]</scope>
    <source>
        <strain evidence="1 2">HX-22-17</strain>
    </source>
</reference>
<evidence type="ECO:0000313" key="2">
    <source>
        <dbReference type="Proteomes" id="UP000488299"/>
    </source>
</evidence>
<evidence type="ECO:0000313" key="1">
    <source>
        <dbReference type="EMBL" id="KAB7730997.1"/>
    </source>
</evidence>
<protein>
    <submittedName>
        <fullName evidence="1">Aminoglycoside phosphotransferase</fullName>
    </submittedName>
</protein>
<sequence>MIRLTAPALSAKASTQLAHYQQTVLNAGAYTAQVAEAKKRFKQYNTNSNPTFTEVKARLAQMCVGARRCQYCEDSVADEVEHIAPKDLYPDRCFSWDNYCYACGPCNGPKNNRYAVFRADEQGAFFEIPPHPNVRAGQVVQLVPPPPGPEVLINPRIDNPLDYLFLDITNSFQFVPLAEPVTGAYQRAIYTIDVLRLNVRADLIKSRRLAYTNFRARLREYIHDRDAGLPQSHLDTLRQNLRDESHQTVWQEMVRQHAHTPELTRLFGQAPEALTW</sequence>
<keyword evidence="1" id="KW-0808">Transferase</keyword>
<dbReference type="Proteomes" id="UP000488299">
    <property type="component" value="Unassembled WGS sequence"/>
</dbReference>
<dbReference type="AlphaFoldDB" id="A0A7J5U015"/>
<dbReference type="EMBL" id="WELI01000003">
    <property type="protein sequence ID" value="KAB7730997.1"/>
    <property type="molecule type" value="Genomic_DNA"/>
</dbReference>
<dbReference type="GO" id="GO:0016740">
    <property type="term" value="F:transferase activity"/>
    <property type="evidence" value="ECO:0007669"/>
    <property type="project" value="UniProtKB-KW"/>
</dbReference>
<keyword evidence="2" id="KW-1185">Reference proteome</keyword>